<accession>A0A068F1W4</accession>
<dbReference type="Proteomes" id="UP000027491">
    <property type="component" value="Segment"/>
</dbReference>
<dbReference type="GO" id="GO:0009368">
    <property type="term" value="C:endopeptidase Clp complex"/>
    <property type="evidence" value="ECO:0007669"/>
    <property type="project" value="TreeGrafter"/>
</dbReference>
<dbReference type="InterPro" id="IPR029045">
    <property type="entry name" value="ClpP/crotonase-like_dom_sf"/>
</dbReference>
<dbReference type="SUPFAM" id="SSF52096">
    <property type="entry name" value="ClpP/crotonase"/>
    <property type="match status" value="1"/>
</dbReference>
<evidence type="ECO:0000256" key="1">
    <source>
        <dbReference type="ARBA" id="ARBA00007039"/>
    </source>
</evidence>
<dbReference type="GO" id="GO:0051117">
    <property type="term" value="F:ATPase binding"/>
    <property type="evidence" value="ECO:0007669"/>
    <property type="project" value="TreeGrafter"/>
</dbReference>
<dbReference type="KEGG" id="vg:23679624"/>
<dbReference type="Gene3D" id="3.90.226.10">
    <property type="entry name" value="2-enoyl-CoA Hydratase, Chain A, domain 1"/>
    <property type="match status" value="1"/>
</dbReference>
<evidence type="ECO:0000256" key="3">
    <source>
        <dbReference type="ARBA" id="ARBA00022801"/>
    </source>
</evidence>
<dbReference type="GO" id="GO:0004176">
    <property type="term" value="F:ATP-dependent peptidase activity"/>
    <property type="evidence" value="ECO:0007669"/>
    <property type="project" value="InterPro"/>
</dbReference>
<dbReference type="PANTHER" id="PTHR10381">
    <property type="entry name" value="ATP-DEPENDENT CLP PROTEASE PROTEOLYTIC SUBUNIT"/>
    <property type="match status" value="1"/>
</dbReference>
<dbReference type="CDD" id="cd07016">
    <property type="entry name" value="S14_ClpP_1"/>
    <property type="match status" value="1"/>
</dbReference>
<dbReference type="PRINTS" id="PR00127">
    <property type="entry name" value="CLPPROTEASEP"/>
</dbReference>
<dbReference type="Pfam" id="PF00574">
    <property type="entry name" value="CLP_protease"/>
    <property type="match status" value="1"/>
</dbReference>
<protein>
    <submittedName>
        <fullName evidence="5">ClpP-like protease</fullName>
    </submittedName>
</protein>
<reference evidence="5 6" key="1">
    <citation type="submission" date="2014-03" db="EMBL/GenBank/DDBJ databases">
        <authorList>
            <person name="Yoder B.A."/>
            <person name="Colicchio M.A."/>
            <person name="Schafer C.E."/>
            <person name="Abrahim M.R."/>
            <person name="Adkins N.L."/>
            <person name="Burke K.A."/>
            <person name="Churilla B.M."/>
            <person name="Cohen K.L."/>
            <person name="Fasoranti T.O."/>
            <person name="Genkil J.S."/>
            <person name="Kramer Z.J."/>
            <person name="Prout A.K."/>
            <person name="Schwarz A.G."/>
            <person name="Tish M."/>
            <person name="Vispute N."/>
            <person name="Wilkes K.E."/>
            <person name="Williams C.R."/>
            <person name="Xiao X."/>
            <person name="Yu V.J."/>
            <person name="Lapin J.S."/>
            <person name="Ott C.T."/>
            <person name="Walburn T.D."/>
            <person name="Bradley K.W."/>
            <person name="Clarke D.Q."/>
            <person name="Lewis M.F."/>
            <person name="Barker L.P."/>
            <person name="Bailey C."/>
            <person name="Asai D.J."/>
            <person name="Bowman C.A."/>
            <person name="Russell D.A."/>
            <person name="Pope W.H."/>
            <person name="Jacobs-Sera D."/>
            <person name="Hendrix R.W."/>
            <person name="Hatfull G.F."/>
        </authorList>
    </citation>
    <scope>NUCLEOTIDE SEQUENCE [LARGE SCALE GENOMIC DNA]</scope>
</reference>
<organism evidence="5 6">
    <name type="scientific">Mycobacterium phage Gaia</name>
    <dbReference type="NCBI Taxonomy" id="1486472"/>
    <lineage>
        <taxon>Viruses</taxon>
        <taxon>Duplodnaviria</taxon>
        <taxon>Heunggongvirae</taxon>
        <taxon>Uroviricota</taxon>
        <taxon>Caudoviricetes</taxon>
        <taxon>Gaiavirus</taxon>
        <taxon>Gaiavirus gaia</taxon>
    </lineage>
</organism>
<dbReference type="OrthoDB" id="5811at10239"/>
<dbReference type="RefSeq" id="YP_009124860.1">
    <property type="nucleotide sequence ID" value="NC_026590.1"/>
</dbReference>
<dbReference type="GO" id="GO:0006515">
    <property type="term" value="P:protein quality control for misfolded or incompletely synthesized proteins"/>
    <property type="evidence" value="ECO:0007669"/>
    <property type="project" value="TreeGrafter"/>
</dbReference>
<dbReference type="PANTHER" id="PTHR10381:SF70">
    <property type="entry name" value="ATP-DEPENDENT CLP PROTEASE PROTEOLYTIC SUBUNIT"/>
    <property type="match status" value="1"/>
</dbReference>
<feature type="coiled-coil region" evidence="4">
    <location>
        <begin position="12"/>
        <end position="49"/>
    </location>
</feature>
<keyword evidence="2" id="KW-0963">Cytoplasm</keyword>
<dbReference type="GeneID" id="23679624"/>
<dbReference type="EMBL" id="KJ567043">
    <property type="protein sequence ID" value="AID58937.1"/>
    <property type="molecule type" value="Genomic_DNA"/>
</dbReference>
<keyword evidence="3" id="KW-0378">Hydrolase</keyword>
<evidence type="ECO:0000256" key="4">
    <source>
        <dbReference type="SAM" id="Coils"/>
    </source>
</evidence>
<gene>
    <name evidence="5" type="primary">118</name>
    <name evidence="5" type="ORF">PBI_GAIA_118</name>
</gene>
<evidence type="ECO:0000256" key="2">
    <source>
        <dbReference type="ARBA" id="ARBA00022490"/>
    </source>
</evidence>
<dbReference type="InterPro" id="IPR001907">
    <property type="entry name" value="ClpP"/>
</dbReference>
<name>A0A068F1W4_9CAUD</name>
<comment type="similarity">
    <text evidence="1">Belongs to the peptidase S14 family.</text>
</comment>
<keyword evidence="5" id="KW-0645">Protease</keyword>
<evidence type="ECO:0000313" key="6">
    <source>
        <dbReference type="Proteomes" id="UP000027491"/>
    </source>
</evidence>
<keyword evidence="6" id="KW-1185">Reference proteome</keyword>
<proteinExistence type="inferred from homology"/>
<keyword evidence="4" id="KW-0175">Coiled coil</keyword>
<dbReference type="GO" id="GO:0004252">
    <property type="term" value="F:serine-type endopeptidase activity"/>
    <property type="evidence" value="ECO:0007669"/>
    <property type="project" value="InterPro"/>
</dbReference>
<sequence>MPETTPEQLKILAEIEKLKAEAETRLTLAEAEEKEHQAIIQALSRKREERLERWTDAADIYNRVYYFNTEVSVKSVDAMLGTLHSWHRMDPNADWDIIINSPGGSVVEGMALFDTLSSYSLRGDGTHKITITVRGYAASMAAIILQAADVRRVGKESYIMIHEGSIGAVGSAAEVRDTMKWVEKMSSRIASIFVERSGGKTTLKQYKAGCDRADWWLDSDEALKRGFVDEIG</sequence>
<dbReference type="InterPro" id="IPR023562">
    <property type="entry name" value="ClpP/TepA"/>
</dbReference>
<evidence type="ECO:0000313" key="5">
    <source>
        <dbReference type="EMBL" id="AID58937.1"/>
    </source>
</evidence>